<keyword evidence="2" id="KW-0949">S-adenosyl-L-methionine</keyword>
<evidence type="ECO:0000256" key="2">
    <source>
        <dbReference type="ARBA" id="ARBA00022691"/>
    </source>
</evidence>
<dbReference type="SFLD" id="SFLDG01067">
    <property type="entry name" value="SPASM/twitch_domain_containing"/>
    <property type="match status" value="1"/>
</dbReference>
<dbReference type="AlphaFoldDB" id="A0A1L4CXT2"/>
<dbReference type="PANTHER" id="PTHR11228:SF7">
    <property type="entry name" value="PQQA PEPTIDE CYCLASE"/>
    <property type="match status" value="1"/>
</dbReference>
<dbReference type="PANTHER" id="PTHR11228">
    <property type="entry name" value="RADICAL SAM DOMAIN PROTEIN"/>
    <property type="match status" value="1"/>
</dbReference>
<dbReference type="PROSITE" id="PS51918">
    <property type="entry name" value="RADICAL_SAM"/>
    <property type="match status" value="1"/>
</dbReference>
<feature type="domain" description="Radical SAM core" evidence="6">
    <location>
        <begin position="119"/>
        <end position="341"/>
    </location>
</feature>
<evidence type="ECO:0000256" key="4">
    <source>
        <dbReference type="ARBA" id="ARBA00023004"/>
    </source>
</evidence>
<dbReference type="InterPro" id="IPR058240">
    <property type="entry name" value="rSAM_sf"/>
</dbReference>
<dbReference type="InterPro" id="IPR023885">
    <property type="entry name" value="4Fe4S-binding_SPASM_dom"/>
</dbReference>
<dbReference type="Pfam" id="PF04055">
    <property type="entry name" value="Radical_SAM"/>
    <property type="match status" value="1"/>
</dbReference>
<dbReference type="Pfam" id="PF13186">
    <property type="entry name" value="SPASM"/>
    <property type="match status" value="1"/>
</dbReference>
<evidence type="ECO:0000256" key="5">
    <source>
        <dbReference type="ARBA" id="ARBA00023014"/>
    </source>
</evidence>
<organism evidence="7 8">
    <name type="scientific">Silvanigrella aquatica</name>
    <dbReference type="NCBI Taxonomy" id="1915309"/>
    <lineage>
        <taxon>Bacteria</taxon>
        <taxon>Pseudomonadati</taxon>
        <taxon>Bdellovibrionota</taxon>
        <taxon>Oligoflexia</taxon>
        <taxon>Silvanigrellales</taxon>
        <taxon>Silvanigrellaceae</taxon>
        <taxon>Silvanigrella</taxon>
    </lineage>
</organism>
<dbReference type="Proteomes" id="UP000184731">
    <property type="component" value="Chromosome"/>
</dbReference>
<dbReference type="SFLD" id="SFLDS00029">
    <property type="entry name" value="Radical_SAM"/>
    <property type="match status" value="1"/>
</dbReference>
<dbReference type="OrthoDB" id="5290443at2"/>
<keyword evidence="4" id="KW-0408">Iron</keyword>
<dbReference type="InterPro" id="IPR007197">
    <property type="entry name" value="rSAM"/>
</dbReference>
<dbReference type="GO" id="GO:0003824">
    <property type="term" value="F:catalytic activity"/>
    <property type="evidence" value="ECO:0007669"/>
    <property type="project" value="InterPro"/>
</dbReference>
<dbReference type="SUPFAM" id="SSF102114">
    <property type="entry name" value="Radical SAM enzymes"/>
    <property type="match status" value="1"/>
</dbReference>
<dbReference type="CDD" id="cd01335">
    <property type="entry name" value="Radical_SAM"/>
    <property type="match status" value="1"/>
</dbReference>
<comment type="cofactor">
    <cofactor evidence="1">
        <name>[4Fe-4S] cluster</name>
        <dbReference type="ChEBI" id="CHEBI:49883"/>
    </cofactor>
</comment>
<keyword evidence="3" id="KW-0479">Metal-binding</keyword>
<dbReference type="GO" id="GO:0046872">
    <property type="term" value="F:metal ion binding"/>
    <property type="evidence" value="ECO:0007669"/>
    <property type="project" value="UniProtKB-KW"/>
</dbReference>
<dbReference type="EMBL" id="CP017834">
    <property type="protein sequence ID" value="APJ02755.1"/>
    <property type="molecule type" value="Genomic_DNA"/>
</dbReference>
<evidence type="ECO:0000313" key="7">
    <source>
        <dbReference type="EMBL" id="APJ02755.1"/>
    </source>
</evidence>
<dbReference type="InterPro" id="IPR050377">
    <property type="entry name" value="Radical_SAM_PqqE_MftC-like"/>
</dbReference>
<dbReference type="KEGG" id="saqi:AXG55_01970"/>
<dbReference type="GO" id="GO:0051536">
    <property type="term" value="F:iron-sulfur cluster binding"/>
    <property type="evidence" value="ECO:0007669"/>
    <property type="project" value="UniProtKB-KW"/>
</dbReference>
<evidence type="ECO:0000256" key="1">
    <source>
        <dbReference type="ARBA" id="ARBA00001966"/>
    </source>
</evidence>
<dbReference type="Gene3D" id="3.20.20.70">
    <property type="entry name" value="Aldolase class I"/>
    <property type="match status" value="1"/>
</dbReference>
<gene>
    <name evidence="7" type="ORF">AXG55_01970</name>
</gene>
<reference evidence="7 8" key="1">
    <citation type="submission" date="2016-10" db="EMBL/GenBank/DDBJ databases">
        <title>Silvanigrella aquatica sp. nov., isolated from a freshwater lake located in the Black Forest, Germany, description of Silvanigrellaceae fam. nov., Silvanigrellales ord. nov., reclassification of the order Bdellovibrionales in the class Oligoflexia, reclassification of the families Bacteriovoracaceae and Halobacteriovoraceae in the new order Bacteriovoracales ord. nov., and reclassification of the family Pseudobacteriovoracaceae in the order Oligoflexiales.</title>
        <authorList>
            <person name="Hahn M.W."/>
            <person name="Schmidt J."/>
            <person name="Koll U."/>
            <person name="Rohde M."/>
            <person name="Verbag S."/>
            <person name="Pitt A."/>
            <person name="Nakai R."/>
            <person name="Naganuma T."/>
            <person name="Lang E."/>
        </authorList>
    </citation>
    <scope>NUCLEOTIDE SEQUENCE [LARGE SCALE GENOMIC DNA]</scope>
    <source>
        <strain evidence="7 8">MWH-Nonnen-W8red</strain>
    </source>
</reference>
<sequence>MNIVNFNRKKTAFISYPEFSLASVDNKTYEFHGAANDIIKKLNSIGFLDINNTSREVAETYDISLNESIKETSKLINELKKLNIIENNENLQKFENIQINQKNIENNTDVSHWNYAKLNLIPIRCKLNLTWRCNQKCSFCYNGDRENPVNSHLLCTKIQELSTEEIDDYLGQMKDAGTFFISLIGGEPLLRKDLDQILNITDKYQFAIDIITNGTLLTPQKVAMLKEHNIQQVFIPFFGSTSEMHNKFVKTENAFEKAVKGLKLLKEAGIRVGARSFITRNNFFQWEEVREMIYNMGADYLPSVQVHKSCDGKVDELSLRVTNEQLMELKNKGISMYDGHECLVGLARVDILPDASLAPCPLMVTPYGNLREKKFKDIWLNSPQVKRLRKLVQLRMDASDYGLEKASRCAHDAIWDDGGIIKLSSEAARLIKAFRETPRSNSSGC</sequence>
<protein>
    <recommendedName>
        <fullName evidence="6">Radical SAM core domain-containing protein</fullName>
    </recommendedName>
</protein>
<accession>A0A1L4CXT2</accession>
<evidence type="ECO:0000256" key="3">
    <source>
        <dbReference type="ARBA" id="ARBA00022723"/>
    </source>
</evidence>
<evidence type="ECO:0000313" key="8">
    <source>
        <dbReference type="Proteomes" id="UP000184731"/>
    </source>
</evidence>
<dbReference type="SFLD" id="SFLDG01386">
    <property type="entry name" value="main_SPASM_domain-containing"/>
    <property type="match status" value="1"/>
</dbReference>
<dbReference type="InterPro" id="IPR013785">
    <property type="entry name" value="Aldolase_TIM"/>
</dbReference>
<dbReference type="RefSeq" id="WP_148696463.1">
    <property type="nucleotide sequence ID" value="NZ_CP017834.1"/>
</dbReference>
<keyword evidence="8" id="KW-1185">Reference proteome</keyword>
<proteinExistence type="predicted"/>
<dbReference type="STRING" id="1915309.AXG55_01970"/>
<keyword evidence="5" id="KW-0411">Iron-sulfur</keyword>
<name>A0A1L4CXT2_9BACT</name>
<evidence type="ECO:0000259" key="6">
    <source>
        <dbReference type="PROSITE" id="PS51918"/>
    </source>
</evidence>